<evidence type="ECO:0000313" key="1">
    <source>
        <dbReference type="EMBL" id="MBC5735376.1"/>
    </source>
</evidence>
<dbReference type="EMBL" id="JACOPP010000098">
    <property type="protein sequence ID" value="MBC5735376.1"/>
    <property type="molecule type" value="Genomic_DNA"/>
</dbReference>
<reference evidence="1" key="1">
    <citation type="submission" date="2020-08" db="EMBL/GenBank/DDBJ databases">
        <title>Genome public.</title>
        <authorList>
            <person name="Liu C."/>
            <person name="Sun Q."/>
        </authorList>
    </citation>
    <scope>NUCLEOTIDE SEQUENCE</scope>
    <source>
        <strain evidence="1">NSJ-51</strain>
    </source>
</reference>
<protein>
    <submittedName>
        <fullName evidence="1">Uncharacterized protein</fullName>
    </submittedName>
</protein>
<keyword evidence="2" id="KW-1185">Reference proteome</keyword>
<dbReference type="Proteomes" id="UP000661435">
    <property type="component" value="Unassembled WGS sequence"/>
</dbReference>
<gene>
    <name evidence="1" type="ORF">H8S57_16955</name>
</gene>
<evidence type="ECO:0000313" key="2">
    <source>
        <dbReference type="Proteomes" id="UP000661435"/>
    </source>
</evidence>
<name>A0A8J6J9P2_9FIRM</name>
<comment type="caution">
    <text evidence="1">The sequence shown here is derived from an EMBL/GenBank/DDBJ whole genome shotgun (WGS) entry which is preliminary data.</text>
</comment>
<organism evidence="1 2">
    <name type="scientific">Lawsonibacter hominis</name>
    <dbReference type="NCBI Taxonomy" id="2763053"/>
    <lineage>
        <taxon>Bacteria</taxon>
        <taxon>Bacillati</taxon>
        <taxon>Bacillota</taxon>
        <taxon>Clostridia</taxon>
        <taxon>Eubacteriales</taxon>
        <taxon>Oscillospiraceae</taxon>
        <taxon>Lawsonibacter</taxon>
    </lineage>
</organism>
<proteinExistence type="predicted"/>
<sequence>MTANTSYKQNGVPVSIPSGSYGIAPLTVHQYEYPKGHPCHNCPYTLRTSVPSCMFPTRRDGSCLWYDLKNKRRPPLPATYPKNQAAAERIFAFIGVLKDVMKRKGYQERRKQIAK</sequence>
<dbReference type="AlphaFoldDB" id="A0A8J6J9P2"/>
<accession>A0A8J6J9P2</accession>